<evidence type="ECO:0000313" key="5">
    <source>
        <dbReference type="Proteomes" id="UP000780875"/>
    </source>
</evidence>
<sequence length="382" mass="42068">MQTTIEAPVRTDRSTPPAPTATPARPRAGRLALLDGLRFVAAAGVVLYHFTAIHSSFWGLEPGGQFPRLFDATRYGNLGVQLFFFLSGFVILMSAWGRSIPQFVASRASRLFPAYWAGVLLTATLLVAAGAYLRVFNPLDTVTNLTMVQGAFGTTDVDSVYWTLWVELRFYLLIGLFLMWGITRDRVIAVALIWPVVGAVFSQYDDTAFSVLLDAYGAPFFAAGMLLYLVHREGWSPLLVLGIAFELALCITTVTGDMSATTEHTGAAPDPWVISLVLLGSFGLVALASTTRLQHLQWRWLSTAGLLTYPLYLVHQVYGLWIIKTLHPYVDKWVVLAVAIGATTTLAWAVHRWVERPFGPRLRRSLLRGLDHNPGGARPSST</sequence>
<accession>A0ABS7U8U7</accession>
<feature type="transmembrane region" description="Helical" evidence="2">
    <location>
        <begin position="112"/>
        <end position="133"/>
    </location>
</feature>
<keyword evidence="5" id="KW-1185">Reference proteome</keyword>
<feature type="transmembrane region" description="Helical" evidence="2">
    <location>
        <begin position="333"/>
        <end position="354"/>
    </location>
</feature>
<dbReference type="Pfam" id="PF01757">
    <property type="entry name" value="Acyl_transf_3"/>
    <property type="match status" value="1"/>
</dbReference>
<name>A0ABS7U8U7_9ACTN</name>
<feature type="transmembrane region" description="Helical" evidence="2">
    <location>
        <begin position="210"/>
        <end position="231"/>
    </location>
</feature>
<keyword evidence="2" id="KW-0472">Membrane</keyword>
<keyword evidence="2" id="KW-1133">Transmembrane helix</keyword>
<feature type="transmembrane region" description="Helical" evidence="2">
    <location>
        <begin position="187"/>
        <end position="204"/>
    </location>
</feature>
<comment type="caution">
    <text evidence="4">The sequence shown here is derived from an EMBL/GenBank/DDBJ whole genome shotgun (WGS) entry which is preliminary data.</text>
</comment>
<protein>
    <submittedName>
        <fullName evidence="4">Acyltransferase</fullName>
    </submittedName>
</protein>
<dbReference type="GO" id="GO:0016746">
    <property type="term" value="F:acyltransferase activity"/>
    <property type="evidence" value="ECO:0007669"/>
    <property type="project" value="UniProtKB-KW"/>
</dbReference>
<feature type="transmembrane region" description="Helical" evidence="2">
    <location>
        <begin position="37"/>
        <end position="58"/>
    </location>
</feature>
<feature type="domain" description="Acyltransferase 3" evidence="3">
    <location>
        <begin position="34"/>
        <end position="351"/>
    </location>
</feature>
<dbReference type="EMBL" id="JAIQZJ010000001">
    <property type="protein sequence ID" value="MBZ5737393.1"/>
    <property type="molecule type" value="Genomic_DNA"/>
</dbReference>
<keyword evidence="4" id="KW-0012">Acyltransferase</keyword>
<feature type="transmembrane region" description="Helical" evidence="2">
    <location>
        <begin position="160"/>
        <end position="180"/>
    </location>
</feature>
<evidence type="ECO:0000256" key="2">
    <source>
        <dbReference type="SAM" id="Phobius"/>
    </source>
</evidence>
<feature type="transmembrane region" description="Helical" evidence="2">
    <location>
        <begin position="238"/>
        <end position="260"/>
    </location>
</feature>
<feature type="transmembrane region" description="Helical" evidence="2">
    <location>
        <begin position="78"/>
        <end position="100"/>
    </location>
</feature>
<dbReference type="InterPro" id="IPR002656">
    <property type="entry name" value="Acyl_transf_3_dom"/>
</dbReference>
<evidence type="ECO:0000313" key="4">
    <source>
        <dbReference type="EMBL" id="MBZ5737393.1"/>
    </source>
</evidence>
<keyword evidence="2" id="KW-0812">Transmembrane</keyword>
<gene>
    <name evidence="4" type="ORF">K8U61_04385</name>
</gene>
<evidence type="ECO:0000259" key="3">
    <source>
        <dbReference type="Pfam" id="PF01757"/>
    </source>
</evidence>
<reference evidence="4 5" key="1">
    <citation type="submission" date="2021-09" db="EMBL/GenBank/DDBJ databases">
        <title>Whole genome sequence of Nocardioides sp. GBK3QG-3.</title>
        <authorList>
            <person name="Tuo L."/>
        </authorList>
    </citation>
    <scope>NUCLEOTIDE SEQUENCE [LARGE SCALE GENOMIC DNA]</scope>
    <source>
        <strain evidence="4 5">GBK3QG-3</strain>
    </source>
</reference>
<proteinExistence type="predicted"/>
<dbReference type="RefSeq" id="WP_224121746.1">
    <property type="nucleotide sequence ID" value="NZ_JAIQZJ010000001.1"/>
</dbReference>
<keyword evidence="4" id="KW-0808">Transferase</keyword>
<feature type="transmembrane region" description="Helical" evidence="2">
    <location>
        <begin position="300"/>
        <end position="321"/>
    </location>
</feature>
<evidence type="ECO:0000256" key="1">
    <source>
        <dbReference type="SAM" id="MobiDB-lite"/>
    </source>
</evidence>
<dbReference type="PANTHER" id="PTHR23028">
    <property type="entry name" value="ACETYLTRANSFERASE"/>
    <property type="match status" value="1"/>
</dbReference>
<organism evidence="4 5">
    <name type="scientific">Nocardioides mangrovi</name>
    <dbReference type="NCBI Taxonomy" id="2874580"/>
    <lineage>
        <taxon>Bacteria</taxon>
        <taxon>Bacillati</taxon>
        <taxon>Actinomycetota</taxon>
        <taxon>Actinomycetes</taxon>
        <taxon>Propionibacteriales</taxon>
        <taxon>Nocardioidaceae</taxon>
        <taxon>Nocardioides</taxon>
    </lineage>
</organism>
<dbReference type="Proteomes" id="UP000780875">
    <property type="component" value="Unassembled WGS sequence"/>
</dbReference>
<dbReference type="PANTHER" id="PTHR23028:SF53">
    <property type="entry name" value="ACYL_TRANSF_3 DOMAIN-CONTAINING PROTEIN"/>
    <property type="match status" value="1"/>
</dbReference>
<dbReference type="InterPro" id="IPR050879">
    <property type="entry name" value="Acyltransferase_3"/>
</dbReference>
<feature type="transmembrane region" description="Helical" evidence="2">
    <location>
        <begin position="272"/>
        <end position="288"/>
    </location>
</feature>
<feature type="region of interest" description="Disordered" evidence="1">
    <location>
        <begin position="1"/>
        <end position="25"/>
    </location>
</feature>